<dbReference type="InterPro" id="IPR035985">
    <property type="entry name" value="Ubiquitin-activating_enz"/>
</dbReference>
<protein>
    <submittedName>
        <fullName evidence="2">tRNA threonylcarbamoyladenosine dehydratase</fullName>
    </submittedName>
</protein>
<organism evidence="2 3">
    <name type="scientific">Candidatus Methylopumilus universalis</name>
    <dbReference type="NCBI Taxonomy" id="2588536"/>
    <lineage>
        <taxon>Bacteria</taxon>
        <taxon>Pseudomonadati</taxon>
        <taxon>Pseudomonadota</taxon>
        <taxon>Betaproteobacteria</taxon>
        <taxon>Nitrosomonadales</taxon>
        <taxon>Methylophilaceae</taxon>
        <taxon>Candidatus Methylopumilus</taxon>
    </lineage>
</organism>
<evidence type="ECO:0000313" key="2">
    <source>
        <dbReference type="EMBL" id="QDC61444.1"/>
    </source>
</evidence>
<dbReference type="PANTHER" id="PTHR43267">
    <property type="entry name" value="TRNA THREONYLCARBAMOYLADENOSINE DEHYDRATASE"/>
    <property type="match status" value="1"/>
</dbReference>
<dbReference type="EMBL" id="CP040973">
    <property type="protein sequence ID" value="QDC61444.1"/>
    <property type="molecule type" value="Genomic_DNA"/>
</dbReference>
<dbReference type="Gene3D" id="3.40.50.720">
    <property type="entry name" value="NAD(P)-binding Rossmann-like Domain"/>
    <property type="match status" value="1"/>
</dbReference>
<dbReference type="CDD" id="cd00755">
    <property type="entry name" value="YgdL_like"/>
    <property type="match status" value="1"/>
</dbReference>
<evidence type="ECO:0000259" key="1">
    <source>
        <dbReference type="Pfam" id="PF00899"/>
    </source>
</evidence>
<dbReference type="PANTHER" id="PTHR43267:SF1">
    <property type="entry name" value="TRNA THREONYLCARBAMOYLADENOSINE DEHYDRATASE"/>
    <property type="match status" value="1"/>
</dbReference>
<keyword evidence="3" id="KW-1185">Reference proteome</keyword>
<proteinExistence type="predicted"/>
<dbReference type="SUPFAM" id="SSF69572">
    <property type="entry name" value="Activating enzymes of the ubiquitin-like proteins"/>
    <property type="match status" value="1"/>
</dbReference>
<sequence>MEDIDFNRRFVGVERLYGKDAVTLFKKAHICVIGIGGVGSWAAEALARSAVGHLTLIDLDHIAESNINRQIHALSHTLGKSKVLAMKERILEINPMCQVDTVDDFISNENLNALIKQHFNVVIDAIDQASIKTSLALHALKEKIPLVMTGGAGGRIDPSFIKIADLGLTHGDRLTAKIRHDVKKALQLKESQKVGIDVVFTDEIMIKPEDACEADEALTGLHCGGYGSSVMITATFGFMAASLALKKLLL</sequence>
<dbReference type="Proteomes" id="UP000312702">
    <property type="component" value="Chromosome"/>
</dbReference>
<dbReference type="InterPro" id="IPR000594">
    <property type="entry name" value="ThiF_NAD_FAD-bd"/>
</dbReference>
<name>A0ABX5VUD3_9PROT</name>
<dbReference type="RefSeq" id="WP_139884540.1">
    <property type="nucleotide sequence ID" value="NZ_CP040973.1"/>
</dbReference>
<feature type="domain" description="THIF-type NAD/FAD binding fold" evidence="1">
    <location>
        <begin position="17"/>
        <end position="161"/>
    </location>
</feature>
<dbReference type="Pfam" id="PF00899">
    <property type="entry name" value="ThiF"/>
    <property type="match status" value="1"/>
</dbReference>
<gene>
    <name evidence="2" type="ORF">FIT74_04685</name>
</gene>
<reference evidence="2 3" key="1">
    <citation type="journal article" date="2019" name="ISME J.">
        <title>Evolution in action: habitat transition from sediment to the pelagial leads to genome streamlining in Methylophilaceae.</title>
        <authorList>
            <person name="Salcher M."/>
            <person name="Schaefle D."/>
            <person name="Kaspar M."/>
            <person name="Neuenschwander S.M."/>
            <person name="Ghai R."/>
        </authorList>
    </citation>
    <scope>NUCLEOTIDE SEQUENCE [LARGE SCALE GENOMIC DNA]</scope>
    <source>
        <strain evidence="2 3">MMS-VI-25</strain>
    </source>
</reference>
<accession>A0ABX5VUD3</accession>
<dbReference type="InterPro" id="IPR045886">
    <property type="entry name" value="ThiF/MoeB/HesA"/>
</dbReference>
<evidence type="ECO:0000313" key="3">
    <source>
        <dbReference type="Proteomes" id="UP000312702"/>
    </source>
</evidence>